<evidence type="ECO:0000313" key="4">
    <source>
        <dbReference type="EMBL" id="KHO64682.1"/>
    </source>
</evidence>
<dbReference type="CDD" id="cd01448">
    <property type="entry name" value="TST_Repeat_1"/>
    <property type="match status" value="1"/>
</dbReference>
<proteinExistence type="predicted"/>
<dbReference type="OrthoDB" id="9781034at2"/>
<dbReference type="Pfam" id="PF00581">
    <property type="entry name" value="Rhodanese"/>
    <property type="match status" value="1"/>
</dbReference>
<dbReference type="PANTHER" id="PTHR43855">
    <property type="entry name" value="THIOSULFATE SULFURTRANSFERASE"/>
    <property type="match status" value="1"/>
</dbReference>
<dbReference type="PANTHER" id="PTHR43855:SF1">
    <property type="entry name" value="THIOSULFATE SULFURTRANSFERASE"/>
    <property type="match status" value="1"/>
</dbReference>
<dbReference type="InterPro" id="IPR001763">
    <property type="entry name" value="Rhodanese-like_dom"/>
</dbReference>
<protein>
    <submittedName>
        <fullName evidence="4">Sulfurtransferase</fullName>
    </submittedName>
</protein>
<accession>A0A0B3BZD2</accession>
<dbReference type="EMBL" id="JTAK01000004">
    <property type="protein sequence ID" value="KHO64682.1"/>
    <property type="molecule type" value="Genomic_DNA"/>
</dbReference>
<feature type="domain" description="Rhodanese" evidence="3">
    <location>
        <begin position="196"/>
        <end position="310"/>
    </location>
</feature>
<reference evidence="4 5" key="1">
    <citation type="submission" date="2014-11" db="EMBL/GenBank/DDBJ databases">
        <title>Genome sequence of Pseudomonas tuomuerensis JCM 14085.</title>
        <authorList>
            <person name="Shin S.-K."/>
            <person name="Yi H."/>
        </authorList>
    </citation>
    <scope>NUCLEOTIDE SEQUENCE [LARGE SCALE GENOMIC DNA]</scope>
    <source>
        <strain evidence="4 5">JCM 14085</strain>
    </source>
</reference>
<dbReference type="RefSeq" id="WP_039606640.1">
    <property type="nucleotide sequence ID" value="NZ_FMUP01000002.1"/>
</dbReference>
<feature type="domain" description="Rhodanese" evidence="3">
    <location>
        <begin position="54"/>
        <end position="165"/>
    </location>
</feature>
<feature type="signal peptide" evidence="2">
    <location>
        <begin position="1"/>
        <end position="24"/>
    </location>
</feature>
<feature type="chain" id="PRO_5002097901" evidence="2">
    <location>
        <begin position="25"/>
        <end position="328"/>
    </location>
</feature>
<keyword evidence="2" id="KW-0732">Signal</keyword>
<organism evidence="4 5">
    <name type="scientific">Pseudomonas flexibilis</name>
    <dbReference type="NCBI Taxonomy" id="706570"/>
    <lineage>
        <taxon>Bacteria</taxon>
        <taxon>Pseudomonadati</taxon>
        <taxon>Pseudomonadota</taxon>
        <taxon>Gammaproteobacteria</taxon>
        <taxon>Pseudomonadales</taxon>
        <taxon>Pseudomonadaceae</taxon>
        <taxon>Pseudomonas</taxon>
    </lineage>
</organism>
<dbReference type="STRING" id="706570.PT85_10860"/>
<evidence type="ECO:0000256" key="2">
    <source>
        <dbReference type="SAM" id="SignalP"/>
    </source>
</evidence>
<dbReference type="SUPFAM" id="SSF52821">
    <property type="entry name" value="Rhodanese/Cell cycle control phosphatase"/>
    <property type="match status" value="2"/>
</dbReference>
<evidence type="ECO:0000259" key="3">
    <source>
        <dbReference type="PROSITE" id="PS50206"/>
    </source>
</evidence>
<dbReference type="Gene3D" id="3.40.250.10">
    <property type="entry name" value="Rhodanese-like domain"/>
    <property type="match status" value="2"/>
</dbReference>
<dbReference type="GO" id="GO:0016740">
    <property type="term" value="F:transferase activity"/>
    <property type="evidence" value="ECO:0007669"/>
    <property type="project" value="UniProtKB-KW"/>
</dbReference>
<dbReference type="AlphaFoldDB" id="A0A0B3BZD2"/>
<comment type="caution">
    <text evidence="4">The sequence shown here is derived from an EMBL/GenBank/DDBJ whole genome shotgun (WGS) entry which is preliminary data.</text>
</comment>
<dbReference type="SMART" id="SM00450">
    <property type="entry name" value="RHOD"/>
    <property type="match status" value="2"/>
</dbReference>
<keyword evidence="5" id="KW-1185">Reference proteome</keyword>
<dbReference type="InterPro" id="IPR036873">
    <property type="entry name" value="Rhodanese-like_dom_sf"/>
</dbReference>
<gene>
    <name evidence="4" type="ORF">PT85_10860</name>
</gene>
<name>A0A0B3BZD2_9PSED</name>
<evidence type="ECO:0000313" key="5">
    <source>
        <dbReference type="Proteomes" id="UP000030980"/>
    </source>
</evidence>
<sequence>MPTRRLSSLAFAGICLLLTGPALAEPTAQASRLVAPRTAPAPLLDVNDLRAVLSRPEVRLLDIRAPQDFAAGHIPGAVNTPYGQYRGPADNPGKLPTAEHLTQVVQRAGIRANQHVIVIHGGSNHTDFGAAARVYWTLKVGGLTRLSVVDGGLRAWKEAGGELATEAQQVEPSDFTYVYDERQIVTREQLAQTLGNGDTARLLDARPAPFFKGEVKPATAARYGTLPGADSFDNAQFFAADGFRLKPRAELLALVQQTGADQGDTVSFCNTGHWAATNWFVISEIAGNKAARMYPASMVEWSRSELPMENQPSRFGALLQDLSNALNK</sequence>
<keyword evidence="4" id="KW-0808">Transferase</keyword>
<dbReference type="PROSITE" id="PS50206">
    <property type="entry name" value="RHODANESE_3"/>
    <property type="match status" value="2"/>
</dbReference>
<evidence type="ECO:0000256" key="1">
    <source>
        <dbReference type="ARBA" id="ARBA00022737"/>
    </source>
</evidence>
<dbReference type="InterPro" id="IPR051126">
    <property type="entry name" value="Thiosulfate_sulfurtransferase"/>
</dbReference>
<keyword evidence="1" id="KW-0677">Repeat</keyword>
<dbReference type="Proteomes" id="UP000030980">
    <property type="component" value="Unassembled WGS sequence"/>
</dbReference>